<dbReference type="PANTHER" id="PTHR33048:SF167">
    <property type="entry name" value="INTEGRAL MEMBRANE PROTEIN"/>
    <property type="match status" value="1"/>
</dbReference>
<dbReference type="InterPro" id="IPR049326">
    <property type="entry name" value="Rhodopsin_dom_fungi"/>
</dbReference>
<comment type="similarity">
    <text evidence="5">Belongs to the SAT4 family.</text>
</comment>
<evidence type="ECO:0000256" key="4">
    <source>
        <dbReference type="ARBA" id="ARBA00023136"/>
    </source>
</evidence>
<evidence type="ECO:0000256" key="5">
    <source>
        <dbReference type="ARBA" id="ARBA00038359"/>
    </source>
</evidence>
<feature type="transmembrane region" description="Helical" evidence="6">
    <location>
        <begin position="224"/>
        <end position="249"/>
    </location>
</feature>
<feature type="transmembrane region" description="Helical" evidence="6">
    <location>
        <begin position="141"/>
        <end position="167"/>
    </location>
</feature>
<name>A0A9P7U6S2_9PEZI</name>
<keyword evidence="3 6" id="KW-1133">Transmembrane helix</keyword>
<sequence length="384" mass="42320">MDDSVPFPPDINRGSEILVVCGTLVGLSVAVVILRIWVRAKMVRLVGLDDYFMIAATKVEAKENFFVKVTIFAEMMVIIPEVQFGAGRHIQYIEPKSNIVTGLHLNFVTQPLCLIALCLAKVSVGMFLLRITPSGKFRHVIWGIIIFTVFSALGNFLTVFFQCQPLAFTWDFSIEGGKCIPQADLKFAAFFNSSVSVLTDLLFALLPVPIMWKVQLNWKVKSAVIGVLSLGIFATIAAVIKISFLSGYGKHGDFLFNSTDITIWTTVEICTAIIAASIPCLKPLFKAILSGSSAEQYNSSKYNNDGYMRNKNASKSRRARTPEGNFEMFSQSRHTAAIRSGFGSKMGSEESIIPDHGSGDEGITKTMQVSVFVDERQKSPKDLV</sequence>
<dbReference type="Pfam" id="PF20684">
    <property type="entry name" value="Fung_rhodopsin"/>
    <property type="match status" value="1"/>
</dbReference>
<evidence type="ECO:0000313" key="9">
    <source>
        <dbReference type="Proteomes" id="UP000699042"/>
    </source>
</evidence>
<dbReference type="AlphaFoldDB" id="A0A9P7U6S2"/>
<dbReference type="InterPro" id="IPR052337">
    <property type="entry name" value="SAT4-like"/>
</dbReference>
<evidence type="ECO:0000256" key="6">
    <source>
        <dbReference type="SAM" id="Phobius"/>
    </source>
</evidence>
<gene>
    <name evidence="8" type="ORF">JMJ77_012202</name>
</gene>
<evidence type="ECO:0000313" key="8">
    <source>
        <dbReference type="EMBL" id="KAG7041683.1"/>
    </source>
</evidence>
<dbReference type="GO" id="GO:0016020">
    <property type="term" value="C:membrane"/>
    <property type="evidence" value="ECO:0007669"/>
    <property type="project" value="UniProtKB-SubCell"/>
</dbReference>
<feature type="domain" description="Rhodopsin" evidence="7">
    <location>
        <begin position="34"/>
        <end position="286"/>
    </location>
</feature>
<feature type="transmembrane region" description="Helical" evidence="6">
    <location>
        <begin position="187"/>
        <end position="212"/>
    </location>
</feature>
<feature type="transmembrane region" description="Helical" evidence="6">
    <location>
        <begin position="17"/>
        <end position="38"/>
    </location>
</feature>
<feature type="transmembrane region" description="Helical" evidence="6">
    <location>
        <begin position="107"/>
        <end position="129"/>
    </location>
</feature>
<dbReference type="EMBL" id="JAESDN010000014">
    <property type="protein sequence ID" value="KAG7041683.1"/>
    <property type="molecule type" value="Genomic_DNA"/>
</dbReference>
<keyword evidence="9" id="KW-1185">Reference proteome</keyword>
<dbReference type="PANTHER" id="PTHR33048">
    <property type="entry name" value="PTH11-LIKE INTEGRAL MEMBRANE PROTEIN (AFU_ORTHOLOGUE AFUA_5G11245)"/>
    <property type="match status" value="1"/>
</dbReference>
<evidence type="ECO:0000259" key="7">
    <source>
        <dbReference type="Pfam" id="PF20684"/>
    </source>
</evidence>
<comment type="caution">
    <text evidence="8">The sequence shown here is derived from an EMBL/GenBank/DDBJ whole genome shotgun (WGS) entry which is preliminary data.</text>
</comment>
<proteinExistence type="inferred from homology"/>
<evidence type="ECO:0000256" key="1">
    <source>
        <dbReference type="ARBA" id="ARBA00004141"/>
    </source>
</evidence>
<evidence type="ECO:0000256" key="2">
    <source>
        <dbReference type="ARBA" id="ARBA00022692"/>
    </source>
</evidence>
<accession>A0A9P7U6S2</accession>
<feature type="transmembrane region" description="Helical" evidence="6">
    <location>
        <begin position="65"/>
        <end position="87"/>
    </location>
</feature>
<keyword evidence="4 6" id="KW-0472">Membrane</keyword>
<dbReference type="Proteomes" id="UP000699042">
    <property type="component" value="Unassembled WGS sequence"/>
</dbReference>
<evidence type="ECO:0000256" key="3">
    <source>
        <dbReference type="ARBA" id="ARBA00022989"/>
    </source>
</evidence>
<organism evidence="8 9">
    <name type="scientific">Colletotrichum scovillei</name>
    <dbReference type="NCBI Taxonomy" id="1209932"/>
    <lineage>
        <taxon>Eukaryota</taxon>
        <taxon>Fungi</taxon>
        <taxon>Dikarya</taxon>
        <taxon>Ascomycota</taxon>
        <taxon>Pezizomycotina</taxon>
        <taxon>Sordariomycetes</taxon>
        <taxon>Hypocreomycetidae</taxon>
        <taxon>Glomerellales</taxon>
        <taxon>Glomerellaceae</taxon>
        <taxon>Colletotrichum</taxon>
        <taxon>Colletotrichum acutatum species complex</taxon>
    </lineage>
</organism>
<reference evidence="8" key="1">
    <citation type="submission" date="2021-05" db="EMBL/GenBank/DDBJ databases">
        <title>Comparative genomics of three Colletotrichum scovillei strains and genetic complementation revealed genes involved fungal growth and virulence on chili pepper.</title>
        <authorList>
            <person name="Hsieh D.-K."/>
            <person name="Chuang S.-C."/>
            <person name="Chen C.-Y."/>
            <person name="Chao Y.-T."/>
            <person name="Lu M.-Y.J."/>
            <person name="Lee M.-H."/>
            <person name="Shih M.-C."/>
        </authorList>
    </citation>
    <scope>NUCLEOTIDE SEQUENCE</scope>
    <source>
        <strain evidence="8">Coll-153</strain>
    </source>
</reference>
<feature type="transmembrane region" description="Helical" evidence="6">
    <location>
        <begin position="261"/>
        <end position="281"/>
    </location>
</feature>
<protein>
    <submittedName>
        <fullName evidence="8">Integral membrane family protein</fullName>
    </submittedName>
</protein>
<comment type="subcellular location">
    <subcellularLocation>
        <location evidence="1">Membrane</location>
        <topology evidence="1">Multi-pass membrane protein</topology>
    </subcellularLocation>
</comment>
<keyword evidence="2 6" id="KW-0812">Transmembrane</keyword>